<dbReference type="STRING" id="553466.SAMN04487950_1339"/>
<dbReference type="InterPro" id="IPR011701">
    <property type="entry name" value="MFS"/>
</dbReference>
<gene>
    <name evidence="3" type="ORF">SAMN04487950_1339</name>
</gene>
<feature type="transmembrane region" description="Helical" evidence="1">
    <location>
        <begin position="139"/>
        <end position="161"/>
    </location>
</feature>
<evidence type="ECO:0000313" key="3">
    <source>
        <dbReference type="EMBL" id="SFK83402.1"/>
    </source>
</evidence>
<keyword evidence="1" id="KW-0472">Membrane</keyword>
<feature type="transmembrane region" description="Helical" evidence="1">
    <location>
        <begin position="290"/>
        <end position="312"/>
    </location>
</feature>
<keyword evidence="4" id="KW-1185">Reference proteome</keyword>
<proteinExistence type="predicted"/>
<dbReference type="AlphaFoldDB" id="A0A1I4CQ73"/>
<protein>
    <submittedName>
        <fullName evidence="3">MFS-type transporter involved in bile tolerance, Atg22 family</fullName>
    </submittedName>
</protein>
<dbReference type="InterPro" id="IPR020846">
    <property type="entry name" value="MFS_dom"/>
</dbReference>
<evidence type="ECO:0000259" key="2">
    <source>
        <dbReference type="PROSITE" id="PS50850"/>
    </source>
</evidence>
<feature type="transmembrane region" description="Helical" evidence="1">
    <location>
        <begin position="167"/>
        <end position="186"/>
    </location>
</feature>
<dbReference type="GO" id="GO:0022857">
    <property type="term" value="F:transmembrane transporter activity"/>
    <property type="evidence" value="ECO:0007669"/>
    <property type="project" value="InterPro"/>
</dbReference>
<feature type="transmembrane region" description="Helical" evidence="1">
    <location>
        <begin position="258"/>
        <end position="278"/>
    </location>
</feature>
<dbReference type="SUPFAM" id="SSF103473">
    <property type="entry name" value="MFS general substrate transporter"/>
    <property type="match status" value="1"/>
</dbReference>
<feature type="transmembrane region" description="Helical" evidence="1">
    <location>
        <begin position="109"/>
        <end position="127"/>
    </location>
</feature>
<keyword evidence="1" id="KW-0812">Transmembrane</keyword>
<sequence length="420" mass="42594">MSLRDRLVVTTAAAARFGSGILMGTALGFYIGESGGSDLAAALVYTAYFAGMMVFAPVWGAVADVTGRRRAVLVATGLGATLAVLPLTVVDVESGSGGIWAAVGLRGLYASFAAAFPPVMLTVVSAAGGESGRGRSIGFFNSARAVGFTGGQLTAGALLGLLLPDSLFVVIAALSLVSTVAVAFLLDDAPKPDTDPTLAEVVSEVRQRLLPAVDERAHLRTNGLQWLYVALALRNMSVLGVMSLMPVYLPQSLGLSEFLMGVLLALNPAGQAVFMLVFGRVADVTGRKRLVTFGMAGSALFALVAAAATLPATAAGKFAVGVVAFLLIAASFSAMTTGALAFIGDVAPPNRESELMGLRTTAKGVGGVLGPVFVGGLALVVSKEVAFVAGAVPGVLATLLVAVTLVESYGARARVPLFGS</sequence>
<feature type="transmembrane region" description="Helical" evidence="1">
    <location>
        <begin position="387"/>
        <end position="406"/>
    </location>
</feature>
<organism evidence="3 4">
    <name type="scientific">Halogranum rubrum</name>
    <dbReference type="NCBI Taxonomy" id="553466"/>
    <lineage>
        <taxon>Archaea</taxon>
        <taxon>Methanobacteriati</taxon>
        <taxon>Methanobacteriota</taxon>
        <taxon>Stenosarchaea group</taxon>
        <taxon>Halobacteria</taxon>
        <taxon>Halobacteriales</taxon>
        <taxon>Haloferacaceae</taxon>
    </lineage>
</organism>
<feature type="transmembrane region" description="Helical" evidence="1">
    <location>
        <begin position="318"/>
        <end position="343"/>
    </location>
</feature>
<dbReference type="InterPro" id="IPR052528">
    <property type="entry name" value="Sugar_transport-like"/>
</dbReference>
<dbReference type="Pfam" id="PF07690">
    <property type="entry name" value="MFS_1"/>
    <property type="match status" value="1"/>
</dbReference>
<evidence type="ECO:0000313" key="4">
    <source>
        <dbReference type="Proteomes" id="UP000199607"/>
    </source>
</evidence>
<feature type="transmembrane region" description="Helical" evidence="1">
    <location>
        <begin position="226"/>
        <end position="246"/>
    </location>
</feature>
<dbReference type="Gene3D" id="1.20.1250.20">
    <property type="entry name" value="MFS general substrate transporter like domains"/>
    <property type="match status" value="2"/>
</dbReference>
<feature type="transmembrane region" description="Helical" evidence="1">
    <location>
        <begin position="364"/>
        <end position="381"/>
    </location>
</feature>
<dbReference type="PANTHER" id="PTHR23526:SF4">
    <property type="entry name" value="INTEGRAL MEMBRANE TRANSPORT PROTEIN"/>
    <property type="match status" value="1"/>
</dbReference>
<dbReference type="RefSeq" id="WP_089867331.1">
    <property type="nucleotide sequence ID" value="NZ_FOTC01000001.1"/>
</dbReference>
<reference evidence="4" key="1">
    <citation type="submission" date="2016-10" db="EMBL/GenBank/DDBJ databases">
        <authorList>
            <person name="Varghese N."/>
            <person name="Submissions S."/>
        </authorList>
    </citation>
    <scope>NUCLEOTIDE SEQUENCE [LARGE SCALE GENOMIC DNA]</scope>
    <source>
        <strain evidence="4">CGMCC 1.7738</strain>
    </source>
</reference>
<dbReference type="PANTHER" id="PTHR23526">
    <property type="entry name" value="INTEGRAL MEMBRANE TRANSPORT PROTEIN-RELATED"/>
    <property type="match status" value="1"/>
</dbReference>
<dbReference type="EMBL" id="FOTC01000001">
    <property type="protein sequence ID" value="SFK83402.1"/>
    <property type="molecule type" value="Genomic_DNA"/>
</dbReference>
<feature type="transmembrane region" description="Helical" evidence="1">
    <location>
        <begin position="71"/>
        <end position="89"/>
    </location>
</feature>
<feature type="transmembrane region" description="Helical" evidence="1">
    <location>
        <begin position="7"/>
        <end position="31"/>
    </location>
</feature>
<dbReference type="Proteomes" id="UP000199607">
    <property type="component" value="Unassembled WGS sequence"/>
</dbReference>
<keyword evidence="1" id="KW-1133">Transmembrane helix</keyword>
<dbReference type="PROSITE" id="PS50850">
    <property type="entry name" value="MFS"/>
    <property type="match status" value="1"/>
</dbReference>
<evidence type="ECO:0000256" key="1">
    <source>
        <dbReference type="SAM" id="Phobius"/>
    </source>
</evidence>
<accession>A0A1I4CQ73</accession>
<name>A0A1I4CQ73_9EURY</name>
<dbReference type="InterPro" id="IPR036259">
    <property type="entry name" value="MFS_trans_sf"/>
</dbReference>
<feature type="transmembrane region" description="Helical" evidence="1">
    <location>
        <begin position="43"/>
        <end position="62"/>
    </location>
</feature>
<feature type="domain" description="Major facilitator superfamily (MFS) profile" evidence="2">
    <location>
        <begin position="1"/>
        <end position="409"/>
    </location>
</feature>